<gene>
    <name evidence="2" type="ORF">GCM10012280_62990</name>
</gene>
<dbReference type="Proteomes" id="UP000641932">
    <property type="component" value="Unassembled WGS sequence"/>
</dbReference>
<evidence type="ECO:0000256" key="1">
    <source>
        <dbReference type="SAM" id="MobiDB-lite"/>
    </source>
</evidence>
<proteinExistence type="predicted"/>
<evidence type="ECO:0000313" key="2">
    <source>
        <dbReference type="EMBL" id="GGO98563.1"/>
    </source>
</evidence>
<sequence length="64" mass="6551">MNTASAGPHPAEPDPRLDPQRRLEAEPAPEAAAPHSDPFAVVADAVDGMREELASLTTSSAAGC</sequence>
<organism evidence="2 3">
    <name type="scientific">Wenjunlia tyrosinilytica</name>
    <dbReference type="NCBI Taxonomy" id="1544741"/>
    <lineage>
        <taxon>Bacteria</taxon>
        <taxon>Bacillati</taxon>
        <taxon>Actinomycetota</taxon>
        <taxon>Actinomycetes</taxon>
        <taxon>Kitasatosporales</taxon>
        <taxon>Streptomycetaceae</taxon>
        <taxon>Wenjunlia</taxon>
    </lineage>
</organism>
<comment type="caution">
    <text evidence="2">The sequence shown here is derived from an EMBL/GenBank/DDBJ whole genome shotgun (WGS) entry which is preliminary data.</text>
</comment>
<dbReference type="EMBL" id="BMMS01000039">
    <property type="protein sequence ID" value="GGO98563.1"/>
    <property type="molecule type" value="Genomic_DNA"/>
</dbReference>
<name>A0A918E0X1_9ACTN</name>
<reference evidence="2" key="1">
    <citation type="journal article" date="2014" name="Int. J. Syst. Evol. Microbiol.">
        <title>Complete genome sequence of Corynebacterium casei LMG S-19264T (=DSM 44701T), isolated from a smear-ripened cheese.</title>
        <authorList>
            <consortium name="US DOE Joint Genome Institute (JGI-PGF)"/>
            <person name="Walter F."/>
            <person name="Albersmeier A."/>
            <person name="Kalinowski J."/>
            <person name="Ruckert C."/>
        </authorList>
    </citation>
    <scope>NUCLEOTIDE SEQUENCE</scope>
    <source>
        <strain evidence="2">CGMCC 4.7201</strain>
    </source>
</reference>
<dbReference type="AlphaFoldDB" id="A0A918E0X1"/>
<keyword evidence="3" id="KW-1185">Reference proteome</keyword>
<reference evidence="2" key="2">
    <citation type="submission" date="2020-09" db="EMBL/GenBank/DDBJ databases">
        <authorList>
            <person name="Sun Q."/>
            <person name="Zhou Y."/>
        </authorList>
    </citation>
    <scope>NUCLEOTIDE SEQUENCE</scope>
    <source>
        <strain evidence="2">CGMCC 4.7201</strain>
    </source>
</reference>
<accession>A0A918E0X1</accession>
<evidence type="ECO:0000313" key="3">
    <source>
        <dbReference type="Proteomes" id="UP000641932"/>
    </source>
</evidence>
<feature type="compositionally biased region" description="Basic and acidic residues" evidence="1">
    <location>
        <begin position="11"/>
        <end position="25"/>
    </location>
</feature>
<dbReference type="RefSeq" id="WP_189135248.1">
    <property type="nucleotide sequence ID" value="NZ_BMMS01000039.1"/>
</dbReference>
<feature type="region of interest" description="Disordered" evidence="1">
    <location>
        <begin position="1"/>
        <end position="38"/>
    </location>
</feature>
<protein>
    <submittedName>
        <fullName evidence="2">Uncharacterized protein</fullName>
    </submittedName>
</protein>